<feature type="domain" description="AMP-dependent synthetase/ligase" evidence="3">
    <location>
        <begin position="24"/>
        <end position="411"/>
    </location>
</feature>
<keyword evidence="2" id="KW-0067">ATP-binding</keyword>
<sequence length="588" mass="65873">MNQTFTTLPELFKHATTSFSLEKALMYPEGDSWRTYSSEHFRNQVRWLALGMSDMGVKEGDSVGILAPSSPEWIILDLATVSLGAVSVPLFKKISLESLTHEISDSKMKYLFIGNLEELPHIKATHKHLKEQITFGKSFPNERFNALIAKGREMDTKNPELFDSFASKIKEDQLATIIYTSGSTGLPKGVKLTHRNIVSQVHASSQRFKTVPGDRVLSALPLAHIFERMVMYFYISSGLPIYFADDPQMLGVYAKTVSPTIMTVVPRILEKVYMKMREGAFEKTGVAGAIARTGFVRAEKKKPGTAAKGPLGMIFDKLLYKKFRAAMGGKLRIAISGSAKLSPEIASFFVNCDLQVYEGYGLTEASPVIAVNYPGHRKIGSVGPLFPGIEVKVSGEGEVLARGPNIMQGYHNRPDATAEVIDEEGWLHTGDLGSYEDGYLTITGRKKELFKKSTGEYVPPVPLEQELVQMPGIDTAVVVADNRTFVTALIFPEYEKLPTLKSEAGMEDVKDDEFLESDYFRQQIHEYLQEMNKHHHHCEHIADFRIIHSQASIEDGELTPTMKVRRFAIEKKYGDLIEEMYKTPHSWK</sequence>
<dbReference type="Pfam" id="PF00501">
    <property type="entry name" value="AMP-binding"/>
    <property type="match status" value="1"/>
</dbReference>
<dbReference type="STRING" id="1307761.L21SP2_2375"/>
<dbReference type="PATRIC" id="fig|1307761.3.peg.2367"/>
<dbReference type="EMBL" id="CP006939">
    <property type="protein sequence ID" value="AHC15728.1"/>
    <property type="molecule type" value="Genomic_DNA"/>
</dbReference>
<keyword evidence="5" id="KW-1185">Reference proteome</keyword>
<protein>
    <submittedName>
        <fullName evidence="4">Long-chain-fatty-acid--CoA ligase</fullName>
        <ecNumber evidence="4">6.2.1.3</ecNumber>
    </submittedName>
</protein>
<accession>V5WIV7</accession>
<dbReference type="HOGENOM" id="CLU_000022_45_5_12"/>
<dbReference type="InterPro" id="IPR042099">
    <property type="entry name" value="ANL_N_sf"/>
</dbReference>
<gene>
    <name evidence="4" type="ORF">L21SP2_2375</name>
</gene>
<dbReference type="GO" id="GO:0005524">
    <property type="term" value="F:ATP binding"/>
    <property type="evidence" value="ECO:0007669"/>
    <property type="project" value="UniProtKB-KW"/>
</dbReference>
<evidence type="ECO:0000313" key="4">
    <source>
        <dbReference type="EMBL" id="AHC15728.1"/>
    </source>
</evidence>
<dbReference type="GO" id="GO:0004467">
    <property type="term" value="F:long-chain fatty acid-CoA ligase activity"/>
    <property type="evidence" value="ECO:0007669"/>
    <property type="project" value="UniProtKB-EC"/>
</dbReference>
<dbReference type="InterPro" id="IPR020845">
    <property type="entry name" value="AMP-binding_CS"/>
</dbReference>
<keyword evidence="1" id="KW-0547">Nucleotide-binding</keyword>
<evidence type="ECO:0000256" key="1">
    <source>
        <dbReference type="ARBA" id="ARBA00022741"/>
    </source>
</evidence>
<dbReference type="EC" id="6.2.1.3" evidence="4"/>
<evidence type="ECO:0000313" key="5">
    <source>
        <dbReference type="Proteomes" id="UP000018680"/>
    </source>
</evidence>
<dbReference type="eggNOG" id="COG1022">
    <property type="taxonomic scope" value="Bacteria"/>
</dbReference>
<dbReference type="RefSeq" id="WP_024268632.1">
    <property type="nucleotide sequence ID" value="NC_023035.1"/>
</dbReference>
<dbReference type="GO" id="GO:0016020">
    <property type="term" value="C:membrane"/>
    <property type="evidence" value="ECO:0007669"/>
    <property type="project" value="TreeGrafter"/>
</dbReference>
<dbReference type="SUPFAM" id="SSF56801">
    <property type="entry name" value="Acetyl-CoA synthetase-like"/>
    <property type="match status" value="1"/>
</dbReference>
<dbReference type="Gene3D" id="3.40.50.12780">
    <property type="entry name" value="N-terminal domain of ligase-like"/>
    <property type="match status" value="1"/>
</dbReference>
<dbReference type="CDD" id="cd05907">
    <property type="entry name" value="VL_LC_FACS_like"/>
    <property type="match status" value="1"/>
</dbReference>
<dbReference type="Proteomes" id="UP000018680">
    <property type="component" value="Chromosome"/>
</dbReference>
<dbReference type="PANTHER" id="PTHR43272:SF33">
    <property type="entry name" value="AMP-BINDING DOMAIN-CONTAINING PROTEIN-RELATED"/>
    <property type="match status" value="1"/>
</dbReference>
<evidence type="ECO:0000259" key="3">
    <source>
        <dbReference type="Pfam" id="PF00501"/>
    </source>
</evidence>
<dbReference type="PANTHER" id="PTHR43272">
    <property type="entry name" value="LONG-CHAIN-FATTY-ACID--COA LIGASE"/>
    <property type="match status" value="1"/>
</dbReference>
<keyword evidence="4" id="KW-0436">Ligase</keyword>
<reference evidence="4 5" key="1">
    <citation type="journal article" date="2015" name="Stand. Genomic Sci.">
        <title>Complete genome sequence and description of Salinispira pacifica gen. nov., sp. nov., a novel spirochaete isolated form a hypersaline microbial mat.</title>
        <authorList>
            <person name="Ben Hania W."/>
            <person name="Joseph M."/>
            <person name="Schumann P."/>
            <person name="Bunk B."/>
            <person name="Fiebig A."/>
            <person name="Sproer C."/>
            <person name="Klenk H.P."/>
            <person name="Fardeau M.L."/>
            <person name="Spring S."/>
        </authorList>
    </citation>
    <scope>NUCLEOTIDE SEQUENCE [LARGE SCALE GENOMIC DNA]</scope>
    <source>
        <strain evidence="4 5">L21-RPul-D2</strain>
    </source>
</reference>
<dbReference type="InterPro" id="IPR000873">
    <property type="entry name" value="AMP-dep_synth/lig_dom"/>
</dbReference>
<evidence type="ECO:0000256" key="2">
    <source>
        <dbReference type="ARBA" id="ARBA00022840"/>
    </source>
</evidence>
<dbReference type="AlphaFoldDB" id="V5WIV7"/>
<dbReference type="KEGG" id="slr:L21SP2_2375"/>
<name>V5WIV7_9SPIO</name>
<dbReference type="OrthoDB" id="9778383at2"/>
<proteinExistence type="predicted"/>
<dbReference type="Pfam" id="PF23562">
    <property type="entry name" value="AMP-binding_C_3"/>
    <property type="match status" value="1"/>
</dbReference>
<dbReference type="PROSITE" id="PS00455">
    <property type="entry name" value="AMP_BINDING"/>
    <property type="match status" value="1"/>
</dbReference>
<organism evidence="4 5">
    <name type="scientific">Salinispira pacifica</name>
    <dbReference type="NCBI Taxonomy" id="1307761"/>
    <lineage>
        <taxon>Bacteria</taxon>
        <taxon>Pseudomonadati</taxon>
        <taxon>Spirochaetota</taxon>
        <taxon>Spirochaetia</taxon>
        <taxon>Spirochaetales</taxon>
        <taxon>Spirochaetaceae</taxon>
        <taxon>Salinispira</taxon>
    </lineage>
</organism>